<proteinExistence type="inferred from homology"/>
<evidence type="ECO:0000256" key="4">
    <source>
        <dbReference type="ARBA" id="ARBA00023211"/>
    </source>
</evidence>
<evidence type="ECO:0000256" key="2">
    <source>
        <dbReference type="ARBA" id="ARBA00012782"/>
    </source>
</evidence>
<comment type="cofactor">
    <cofactor evidence="6">
        <name>Mn(2+)</name>
        <dbReference type="ChEBI" id="CHEBI:29035"/>
    </cofactor>
</comment>
<evidence type="ECO:0000259" key="8">
    <source>
        <dbReference type="Pfam" id="PF13382"/>
    </source>
</evidence>
<keyword evidence="3 6" id="KW-0378">Hydrolase</keyword>
<sequence length="611" mass="65086">MAYLHERKQLHEVTQDLAAVAMGRQPADLIIRGGRLVNVNVGRIQDNVDVVVRHGWIALVGNADHVLQDEQTRVVEAGGRFLVPGFIDSHMHVESSMVDLRSFAAGVLPHGTTTICPDNHEITNVFGLRAVELFKQSAAGLPLKVLVAMPVCVPSIPGFEDAGAVITDQEVAEAYARDWAALQGEQMNFPGVIYGDPGVHAITAASLRAGRVLTGHYASADLNAGLNAFAACGLTADHETTTAEGAMRRAELGVYVQQRYGSAWLDLPNLIKAVLENPGIDTRFFSMVTDDVSPATIAYEGHLVRVVRKAISLGVPPITAIQMVTLNAAQLLEKARWIGSIAPGRAADILLVSDLSAVTIDQVYADGVLVAEGGKMAVDLPAYQYPQWALRSVHLNPLTPGDFRVLTDSAQPVTVRAMRLVPGMVHTEEELVELNPVQGELCADAARDLAKAAVFYRHAPQEGLTGTRGYGFVTGLQFNPGCAYASTVSHDCHNLLVVGTSDQAMSLAANALIECGGGIAVVVNNQLQAVFPLPLGGLMSLETVEAAAQKVREIEAALKLAGCPHDSVEMTLSLLGLIVLEELHLSNRGLVALKPGQPPQFTSLVVEPQEA</sequence>
<evidence type="ECO:0000313" key="9">
    <source>
        <dbReference type="EMBL" id="KPL78654.1"/>
    </source>
</evidence>
<evidence type="ECO:0000256" key="3">
    <source>
        <dbReference type="ARBA" id="ARBA00022801"/>
    </source>
</evidence>
<dbReference type="PANTHER" id="PTHR11113:SF2">
    <property type="entry name" value="ADENINE DEAMINASE"/>
    <property type="match status" value="1"/>
</dbReference>
<name>A0A0P6XG68_9CHLR</name>
<dbReference type="InterPro" id="IPR026912">
    <property type="entry name" value="Adenine_deam_C"/>
</dbReference>
<dbReference type="Proteomes" id="UP000050417">
    <property type="component" value="Unassembled WGS sequence"/>
</dbReference>
<comment type="catalytic activity">
    <reaction evidence="5 6">
        <text>adenine + H2O + H(+) = hypoxanthine + NH4(+)</text>
        <dbReference type="Rhea" id="RHEA:23688"/>
        <dbReference type="ChEBI" id="CHEBI:15377"/>
        <dbReference type="ChEBI" id="CHEBI:15378"/>
        <dbReference type="ChEBI" id="CHEBI:16708"/>
        <dbReference type="ChEBI" id="CHEBI:17368"/>
        <dbReference type="ChEBI" id="CHEBI:28938"/>
        <dbReference type="EC" id="3.5.4.2"/>
    </reaction>
</comment>
<dbReference type="STRING" id="1134406.ADN00_05190"/>
<dbReference type="EC" id="3.5.4.2" evidence="2 6"/>
<dbReference type="Pfam" id="PF13382">
    <property type="entry name" value="Adenine_deam_C"/>
    <property type="match status" value="1"/>
</dbReference>
<feature type="domain" description="Adenine deaminase C-terminal" evidence="8">
    <location>
        <begin position="426"/>
        <end position="594"/>
    </location>
</feature>
<feature type="domain" description="Amidohydrolase-related" evidence="7">
    <location>
        <begin position="81"/>
        <end position="370"/>
    </location>
</feature>
<comment type="caution">
    <text evidence="9">The sequence shown here is derived from an EMBL/GenBank/DDBJ whole genome shotgun (WGS) entry which is preliminary data.</text>
</comment>
<comment type="similarity">
    <text evidence="1 6">Belongs to the metallo-dependent hydrolases superfamily. Adenine deaminase family.</text>
</comment>
<dbReference type="Gene3D" id="3.20.20.140">
    <property type="entry name" value="Metal-dependent hydrolases"/>
    <property type="match status" value="1"/>
</dbReference>
<evidence type="ECO:0000256" key="5">
    <source>
        <dbReference type="ARBA" id="ARBA00047720"/>
    </source>
</evidence>
<dbReference type="RefSeq" id="WP_075061912.1">
    <property type="nucleotide sequence ID" value="NZ_LGCL01000016.1"/>
</dbReference>
<keyword evidence="10" id="KW-1185">Reference proteome</keyword>
<dbReference type="SUPFAM" id="SSF51338">
    <property type="entry name" value="Composite domain of metallo-dependent hydrolases"/>
    <property type="match status" value="1"/>
</dbReference>
<evidence type="ECO:0000313" key="10">
    <source>
        <dbReference type="Proteomes" id="UP000050417"/>
    </source>
</evidence>
<dbReference type="InterPro" id="IPR011059">
    <property type="entry name" value="Metal-dep_hydrolase_composite"/>
</dbReference>
<dbReference type="Gene3D" id="2.30.40.10">
    <property type="entry name" value="Urease, subunit C, domain 1"/>
    <property type="match status" value="1"/>
</dbReference>
<dbReference type="SUPFAM" id="SSF51556">
    <property type="entry name" value="Metallo-dependent hydrolases"/>
    <property type="match status" value="1"/>
</dbReference>
<accession>A0A0P6XG68</accession>
<dbReference type="EMBL" id="LGCL01000016">
    <property type="protein sequence ID" value="KPL78654.1"/>
    <property type="molecule type" value="Genomic_DNA"/>
</dbReference>
<dbReference type="InterPro" id="IPR006680">
    <property type="entry name" value="Amidohydro-rel"/>
</dbReference>
<dbReference type="PATRIC" id="fig|1134406.4.peg.1510"/>
<protein>
    <recommendedName>
        <fullName evidence="2 6">Adenine deaminase</fullName>
        <shortName evidence="6">Adenase</shortName>
        <shortName evidence="6">Adenine aminase</shortName>
        <ecNumber evidence="2 6">3.5.4.2</ecNumber>
    </recommendedName>
</protein>
<evidence type="ECO:0000256" key="1">
    <source>
        <dbReference type="ARBA" id="ARBA00006773"/>
    </source>
</evidence>
<dbReference type="Pfam" id="PF01979">
    <property type="entry name" value="Amidohydro_1"/>
    <property type="match status" value="1"/>
</dbReference>
<dbReference type="OrthoDB" id="9775607at2"/>
<dbReference type="InterPro" id="IPR006679">
    <property type="entry name" value="Adenine_deam"/>
</dbReference>
<dbReference type="HAMAP" id="MF_01518">
    <property type="entry name" value="Adenine_deamin"/>
    <property type="match status" value="1"/>
</dbReference>
<gene>
    <name evidence="6" type="primary">ade</name>
    <name evidence="9" type="ORF">ADN00_05190</name>
</gene>
<dbReference type="InterPro" id="IPR032466">
    <property type="entry name" value="Metal_Hydrolase"/>
</dbReference>
<organism evidence="9 10">
    <name type="scientific">Ornatilinea apprima</name>
    <dbReference type="NCBI Taxonomy" id="1134406"/>
    <lineage>
        <taxon>Bacteria</taxon>
        <taxon>Bacillati</taxon>
        <taxon>Chloroflexota</taxon>
        <taxon>Anaerolineae</taxon>
        <taxon>Anaerolineales</taxon>
        <taxon>Anaerolineaceae</taxon>
        <taxon>Ornatilinea</taxon>
    </lineage>
</organism>
<keyword evidence="4 6" id="KW-0464">Manganese</keyword>
<evidence type="ECO:0000256" key="6">
    <source>
        <dbReference type="HAMAP-Rule" id="MF_01518"/>
    </source>
</evidence>
<dbReference type="GO" id="GO:0000034">
    <property type="term" value="F:adenine deaminase activity"/>
    <property type="evidence" value="ECO:0007669"/>
    <property type="project" value="UniProtKB-UniRule"/>
</dbReference>
<dbReference type="AlphaFoldDB" id="A0A0P6XG68"/>
<dbReference type="GO" id="GO:0006146">
    <property type="term" value="P:adenine catabolic process"/>
    <property type="evidence" value="ECO:0007669"/>
    <property type="project" value="InterPro"/>
</dbReference>
<dbReference type="PANTHER" id="PTHR11113">
    <property type="entry name" value="N-ACETYLGLUCOSAMINE-6-PHOSPHATE DEACETYLASE"/>
    <property type="match status" value="1"/>
</dbReference>
<reference evidence="9 10" key="1">
    <citation type="submission" date="2015-07" db="EMBL/GenBank/DDBJ databases">
        <title>Genome sequence of Ornatilinea apprima DSM 23815.</title>
        <authorList>
            <person name="Hemp J."/>
            <person name="Ward L.M."/>
            <person name="Pace L.A."/>
            <person name="Fischer W.W."/>
        </authorList>
    </citation>
    <scope>NUCLEOTIDE SEQUENCE [LARGE SCALE GENOMIC DNA]</scope>
    <source>
        <strain evidence="9 10">P3M-1</strain>
    </source>
</reference>
<evidence type="ECO:0000259" key="7">
    <source>
        <dbReference type="Pfam" id="PF01979"/>
    </source>
</evidence>